<dbReference type="Pfam" id="PF00533">
    <property type="entry name" value="BRCT"/>
    <property type="match status" value="1"/>
</dbReference>
<comment type="subcellular location">
    <subcellularLocation>
        <location evidence="1">Chromosome</location>
    </subcellularLocation>
    <subcellularLocation>
        <location evidence="2">Cytoplasm</location>
        <location evidence="2">Cytosol</location>
    </subcellularLocation>
    <subcellularLocation>
        <location evidence="3">Nucleus</location>
        <location evidence="3">Nucleolus</location>
    </subcellularLocation>
</comment>
<evidence type="ECO:0000259" key="35">
    <source>
        <dbReference type="PROSITE" id="PS51059"/>
    </source>
</evidence>
<dbReference type="InterPro" id="IPR036420">
    <property type="entry name" value="BRCT_dom_sf"/>
</dbReference>
<evidence type="ECO:0000256" key="28">
    <source>
        <dbReference type="ARBA" id="ARBA00048241"/>
    </source>
</evidence>
<organism evidence="38 39">
    <name type="scientific">Phyllotreta striolata</name>
    <name type="common">Striped flea beetle</name>
    <name type="synonym">Crioceris striolata</name>
    <dbReference type="NCBI Taxonomy" id="444603"/>
    <lineage>
        <taxon>Eukaryota</taxon>
        <taxon>Metazoa</taxon>
        <taxon>Ecdysozoa</taxon>
        <taxon>Arthropoda</taxon>
        <taxon>Hexapoda</taxon>
        <taxon>Insecta</taxon>
        <taxon>Pterygota</taxon>
        <taxon>Neoptera</taxon>
        <taxon>Endopterygota</taxon>
        <taxon>Coleoptera</taxon>
        <taxon>Polyphaga</taxon>
        <taxon>Cucujiformia</taxon>
        <taxon>Chrysomeloidea</taxon>
        <taxon>Chrysomelidae</taxon>
        <taxon>Galerucinae</taxon>
        <taxon>Alticini</taxon>
        <taxon>Phyllotreta</taxon>
    </lineage>
</organism>
<keyword evidence="13 32" id="KW-0479">Metal-binding</keyword>
<keyword evidence="11 32" id="KW-0808">Transferase</keyword>
<dbReference type="GO" id="GO:0005694">
    <property type="term" value="C:chromosome"/>
    <property type="evidence" value="ECO:0007669"/>
    <property type="project" value="UniProtKB-SubCell"/>
</dbReference>
<keyword evidence="20 32" id="KW-0520">NAD</keyword>
<feature type="domain" description="PARP-type" evidence="33">
    <location>
        <begin position="121"/>
        <end position="210"/>
    </location>
</feature>
<evidence type="ECO:0000259" key="36">
    <source>
        <dbReference type="PROSITE" id="PS51060"/>
    </source>
</evidence>
<evidence type="ECO:0000256" key="10">
    <source>
        <dbReference type="ARBA" id="ARBA00022676"/>
    </source>
</evidence>
<evidence type="ECO:0000256" key="23">
    <source>
        <dbReference type="ARBA" id="ARBA00023242"/>
    </source>
</evidence>
<comment type="catalytic activity">
    <reaction evidence="30">
        <text>L-seryl-[protein] + NAD(+) = O-(ADP-D-ribosyl)-L-seryl-[protein] + nicotinamide + H(+)</text>
        <dbReference type="Rhea" id="RHEA:58232"/>
        <dbReference type="Rhea" id="RHEA-COMP:9863"/>
        <dbReference type="Rhea" id="RHEA-COMP:15091"/>
        <dbReference type="ChEBI" id="CHEBI:15378"/>
        <dbReference type="ChEBI" id="CHEBI:17154"/>
        <dbReference type="ChEBI" id="CHEBI:29999"/>
        <dbReference type="ChEBI" id="CHEBI:57540"/>
        <dbReference type="ChEBI" id="CHEBI:142556"/>
    </reaction>
    <physiologicalReaction direction="left-to-right" evidence="30">
        <dbReference type="Rhea" id="RHEA:58233"/>
    </physiologicalReaction>
</comment>
<dbReference type="OrthoDB" id="429950at2759"/>
<evidence type="ECO:0000256" key="18">
    <source>
        <dbReference type="ARBA" id="ARBA00022859"/>
    </source>
</evidence>
<keyword evidence="9" id="KW-0399">Innate immunity</keyword>
<keyword evidence="17 32" id="KW-0862">Zinc</keyword>
<dbReference type="Pfam" id="PF08063">
    <property type="entry name" value="Zn_ribbon_PADR1"/>
    <property type="match status" value="1"/>
</dbReference>
<dbReference type="GO" id="GO:0006302">
    <property type="term" value="P:double-strand break repair"/>
    <property type="evidence" value="ECO:0007669"/>
    <property type="project" value="TreeGrafter"/>
</dbReference>
<dbReference type="InterPro" id="IPR001357">
    <property type="entry name" value="BRCT_dom"/>
</dbReference>
<dbReference type="PIRSF" id="PIRSF000489">
    <property type="entry name" value="NAD_ADPRT"/>
    <property type="match status" value="1"/>
</dbReference>
<evidence type="ECO:0000256" key="31">
    <source>
        <dbReference type="ARBA" id="ARBA00071874"/>
    </source>
</evidence>
<evidence type="ECO:0000256" key="25">
    <source>
        <dbReference type="ARBA" id="ARBA00024164"/>
    </source>
</evidence>
<keyword evidence="16" id="KW-0863">Zinc-finger</keyword>
<evidence type="ECO:0000256" key="17">
    <source>
        <dbReference type="ARBA" id="ARBA00022833"/>
    </source>
</evidence>
<evidence type="ECO:0000256" key="16">
    <source>
        <dbReference type="ARBA" id="ARBA00022771"/>
    </source>
</evidence>
<evidence type="ECO:0000256" key="30">
    <source>
        <dbReference type="ARBA" id="ARBA00048575"/>
    </source>
</evidence>
<keyword evidence="22" id="KW-0804">Transcription</keyword>
<dbReference type="FunFam" id="1.20.142.10:FF:000001">
    <property type="entry name" value="Poly [ADP-ribose] polymerase"/>
    <property type="match status" value="1"/>
</dbReference>
<keyword evidence="21 32" id="KW-0238">DNA-binding</keyword>
<comment type="catalytic activity">
    <reaction evidence="28">
        <text>L-histidyl-[protein] + NAD(+) = N(tele)-(ADP-D-ribosyl)-L-histidyl-[protein] + nicotinamide + H(+)</text>
        <dbReference type="Rhea" id="RHEA:72071"/>
        <dbReference type="Rhea" id="RHEA-COMP:9745"/>
        <dbReference type="Rhea" id="RHEA-COMP:18085"/>
        <dbReference type="ChEBI" id="CHEBI:15378"/>
        <dbReference type="ChEBI" id="CHEBI:17154"/>
        <dbReference type="ChEBI" id="CHEBI:29979"/>
        <dbReference type="ChEBI" id="CHEBI:57540"/>
        <dbReference type="ChEBI" id="CHEBI:191398"/>
    </reaction>
    <physiologicalReaction direction="left-to-right" evidence="28">
        <dbReference type="Rhea" id="RHEA:72072"/>
    </physiologicalReaction>
</comment>
<dbReference type="InterPro" id="IPR008893">
    <property type="entry name" value="WGR_domain"/>
</dbReference>
<dbReference type="Pfam" id="PF02877">
    <property type="entry name" value="PARP_reg"/>
    <property type="match status" value="1"/>
</dbReference>
<dbReference type="PROSITE" id="PS51060">
    <property type="entry name" value="PARP_ALPHA_HD"/>
    <property type="match status" value="1"/>
</dbReference>
<dbReference type="SUPFAM" id="SSF57716">
    <property type="entry name" value="Glucocorticoid receptor-like (DNA-binding domain)"/>
    <property type="match status" value="2"/>
</dbReference>
<keyword evidence="6" id="KW-0963">Cytoplasm</keyword>
<keyword evidence="19" id="KW-0805">Transcription regulation</keyword>
<dbReference type="GO" id="GO:0008270">
    <property type="term" value="F:zinc ion binding"/>
    <property type="evidence" value="ECO:0007669"/>
    <property type="project" value="UniProtKB-KW"/>
</dbReference>
<accession>A0A9P0GP06</accession>
<protein>
    <recommendedName>
        <fullName evidence="31 32">Poly [ADP-ribose] polymerase</fullName>
        <ecNumber evidence="4 32">2.4.2.30</ecNumber>
    </recommendedName>
</protein>
<dbReference type="InterPro" id="IPR001510">
    <property type="entry name" value="Znf_PARP"/>
</dbReference>
<dbReference type="PANTHER" id="PTHR10459:SF112">
    <property type="entry name" value="POLY [ADP-RIBOSE] POLYMERASE 1"/>
    <property type="match status" value="1"/>
</dbReference>
<evidence type="ECO:0000259" key="33">
    <source>
        <dbReference type="PROSITE" id="PS50064"/>
    </source>
</evidence>
<dbReference type="Gene3D" id="3.90.228.10">
    <property type="match status" value="1"/>
</dbReference>
<dbReference type="SUPFAM" id="SSF47587">
    <property type="entry name" value="Domain of poly(ADP-ribose) polymerase"/>
    <property type="match status" value="1"/>
</dbReference>
<keyword evidence="12" id="KW-0548">Nucleotidyltransferase</keyword>
<dbReference type="FunFam" id="3.90.228.10:FF:000002">
    <property type="entry name" value="Poly [ADP-ribose] polymerase"/>
    <property type="match status" value="1"/>
</dbReference>
<keyword evidence="10 32" id="KW-0328">Glycosyltransferase</keyword>
<evidence type="ECO:0000256" key="3">
    <source>
        <dbReference type="ARBA" id="ARBA00004604"/>
    </source>
</evidence>
<dbReference type="InterPro" id="IPR036616">
    <property type="entry name" value="Poly(ADP-ribose)pol_reg_dom_sf"/>
</dbReference>
<feature type="domain" description="PARP alpha-helical" evidence="36">
    <location>
        <begin position="639"/>
        <end position="757"/>
    </location>
</feature>
<dbReference type="PROSITE" id="PS52007">
    <property type="entry name" value="PADR1"/>
    <property type="match status" value="1"/>
</dbReference>
<dbReference type="SMART" id="SM01335">
    <property type="entry name" value="PADR1"/>
    <property type="match status" value="1"/>
</dbReference>
<evidence type="ECO:0000256" key="20">
    <source>
        <dbReference type="ARBA" id="ARBA00023027"/>
    </source>
</evidence>
<dbReference type="InterPro" id="IPR012317">
    <property type="entry name" value="Poly(ADP-ribose)pol_cat_dom"/>
</dbReference>
<feature type="domain" description="WGR" evidence="37">
    <location>
        <begin position="523"/>
        <end position="619"/>
    </location>
</feature>
<dbReference type="GO" id="GO:1990404">
    <property type="term" value="F:NAD+-protein mono-ADP-ribosyltransferase activity"/>
    <property type="evidence" value="ECO:0007669"/>
    <property type="project" value="TreeGrafter"/>
</dbReference>
<keyword evidence="7" id="KW-1017">Isopeptide bond</keyword>
<evidence type="ECO:0000256" key="26">
    <source>
        <dbReference type="ARBA" id="ARBA00024347"/>
    </source>
</evidence>
<evidence type="ECO:0000256" key="5">
    <source>
        <dbReference type="ARBA" id="ARBA00022454"/>
    </source>
</evidence>
<dbReference type="InterPro" id="IPR036957">
    <property type="entry name" value="Znf_PARP_sf"/>
</dbReference>
<dbReference type="FunFam" id="3.40.50.10190:FF:000051">
    <property type="entry name" value="Poly [ADP-ribose] polymerase"/>
    <property type="match status" value="1"/>
</dbReference>
<evidence type="ECO:0000313" key="38">
    <source>
        <dbReference type="EMBL" id="CAH1168782.1"/>
    </source>
</evidence>
<comment type="catalytic activity">
    <reaction evidence="25">
        <text>L-aspartyl-[protein] + NAD(+) = 4-O-(ADP-D-ribosyl)-L-aspartyl-[protein] + nicotinamide</text>
        <dbReference type="Rhea" id="RHEA:54424"/>
        <dbReference type="Rhea" id="RHEA-COMP:9867"/>
        <dbReference type="Rhea" id="RHEA-COMP:13832"/>
        <dbReference type="ChEBI" id="CHEBI:17154"/>
        <dbReference type="ChEBI" id="CHEBI:29961"/>
        <dbReference type="ChEBI" id="CHEBI:57540"/>
        <dbReference type="ChEBI" id="CHEBI:138102"/>
    </reaction>
    <physiologicalReaction direction="left-to-right" evidence="25">
        <dbReference type="Rhea" id="RHEA:54425"/>
    </physiologicalReaction>
</comment>
<dbReference type="SMART" id="SM01336">
    <property type="entry name" value="zf-PARP"/>
    <property type="match status" value="2"/>
</dbReference>
<dbReference type="CDD" id="cd08001">
    <property type="entry name" value="WGR_PARP1_like"/>
    <property type="match status" value="1"/>
</dbReference>
<dbReference type="PROSITE" id="PS50172">
    <property type="entry name" value="BRCT"/>
    <property type="match status" value="1"/>
</dbReference>
<comment type="similarity">
    <text evidence="26">Belongs to the ARTD/PARP family.</text>
</comment>
<evidence type="ECO:0000256" key="7">
    <source>
        <dbReference type="ARBA" id="ARBA00022499"/>
    </source>
</evidence>
<dbReference type="InterPro" id="IPR050800">
    <property type="entry name" value="ARTD/PARP"/>
</dbReference>
<dbReference type="GO" id="GO:0016779">
    <property type="term" value="F:nucleotidyltransferase activity"/>
    <property type="evidence" value="ECO:0007669"/>
    <property type="project" value="UniProtKB-KW"/>
</dbReference>
<evidence type="ECO:0000259" key="34">
    <source>
        <dbReference type="PROSITE" id="PS50172"/>
    </source>
</evidence>
<dbReference type="PROSITE" id="PS51977">
    <property type="entry name" value="WGR"/>
    <property type="match status" value="1"/>
</dbReference>
<evidence type="ECO:0000256" key="24">
    <source>
        <dbReference type="ARBA" id="ARBA00024159"/>
    </source>
</evidence>
<dbReference type="GO" id="GO:0005730">
    <property type="term" value="C:nucleolus"/>
    <property type="evidence" value="ECO:0007669"/>
    <property type="project" value="UniProtKB-SubCell"/>
</dbReference>
<dbReference type="CDD" id="cd01437">
    <property type="entry name" value="parp_like"/>
    <property type="match status" value="1"/>
</dbReference>
<dbReference type="Pfam" id="PF00644">
    <property type="entry name" value="PARP"/>
    <property type="match status" value="1"/>
</dbReference>
<dbReference type="EC" id="2.4.2.30" evidence="4 32"/>
<dbReference type="InterPro" id="IPR038650">
    <property type="entry name" value="PADR1_C_dom_sf"/>
</dbReference>
<dbReference type="EMBL" id="OU900095">
    <property type="protein sequence ID" value="CAH1168782.1"/>
    <property type="molecule type" value="Genomic_DNA"/>
</dbReference>
<evidence type="ECO:0000256" key="27">
    <source>
        <dbReference type="ARBA" id="ARBA00033987"/>
    </source>
</evidence>
<keyword evidence="15" id="KW-0013">ADP-ribosylation</keyword>
<dbReference type="Pfam" id="PF05406">
    <property type="entry name" value="WGR"/>
    <property type="match status" value="1"/>
</dbReference>
<dbReference type="GO" id="GO:0045087">
    <property type="term" value="P:innate immune response"/>
    <property type="evidence" value="ECO:0007669"/>
    <property type="project" value="UniProtKB-KW"/>
</dbReference>
<evidence type="ECO:0000256" key="19">
    <source>
        <dbReference type="ARBA" id="ARBA00023015"/>
    </source>
</evidence>
<dbReference type="InterPro" id="IPR012982">
    <property type="entry name" value="PARP1-like_PADR1_Zn_ribbon"/>
</dbReference>
<evidence type="ECO:0000256" key="1">
    <source>
        <dbReference type="ARBA" id="ARBA00004286"/>
    </source>
</evidence>
<dbReference type="SUPFAM" id="SSF52113">
    <property type="entry name" value="BRCT domain"/>
    <property type="match status" value="1"/>
</dbReference>
<evidence type="ECO:0000256" key="11">
    <source>
        <dbReference type="ARBA" id="ARBA00022679"/>
    </source>
</evidence>
<keyword evidence="39" id="KW-1185">Reference proteome</keyword>
<dbReference type="FunFam" id="3.30.1740.10:FF:000006">
    <property type="entry name" value="Poly [ADP-ribose] polymerase"/>
    <property type="match status" value="1"/>
</dbReference>
<proteinExistence type="inferred from homology"/>
<keyword evidence="14" id="KW-0677">Repeat</keyword>
<dbReference type="Proteomes" id="UP001153712">
    <property type="component" value="Chromosome 2"/>
</dbReference>
<feature type="domain" description="BRCT" evidence="34">
    <location>
        <begin position="375"/>
        <end position="452"/>
    </location>
</feature>
<evidence type="ECO:0000313" key="39">
    <source>
        <dbReference type="Proteomes" id="UP001153712"/>
    </source>
</evidence>
<comment type="catalytic activity">
    <reaction evidence="27 32">
        <text>NAD(+) + (ADP-D-ribosyl)n-acceptor = nicotinamide + (ADP-D-ribosyl)n+1-acceptor + H(+).</text>
        <dbReference type="EC" id="2.4.2.30"/>
    </reaction>
</comment>
<dbReference type="GO" id="GO:0070212">
    <property type="term" value="P:protein poly-ADP-ribosylation"/>
    <property type="evidence" value="ECO:0007669"/>
    <property type="project" value="TreeGrafter"/>
</dbReference>
<dbReference type="PANTHER" id="PTHR10459">
    <property type="entry name" value="DNA LIGASE"/>
    <property type="match status" value="1"/>
</dbReference>
<evidence type="ECO:0000256" key="15">
    <source>
        <dbReference type="ARBA" id="ARBA00022765"/>
    </source>
</evidence>
<evidence type="ECO:0000256" key="22">
    <source>
        <dbReference type="ARBA" id="ARBA00023163"/>
    </source>
</evidence>
<dbReference type="Gene3D" id="3.40.50.10190">
    <property type="entry name" value="BRCT domain"/>
    <property type="match status" value="1"/>
</dbReference>
<dbReference type="Gene3D" id="2.20.25.630">
    <property type="match status" value="1"/>
</dbReference>
<evidence type="ECO:0000256" key="4">
    <source>
        <dbReference type="ARBA" id="ARBA00012020"/>
    </source>
</evidence>
<evidence type="ECO:0000256" key="21">
    <source>
        <dbReference type="ARBA" id="ARBA00023125"/>
    </source>
</evidence>
<keyword evidence="5" id="KW-0158">Chromosome</keyword>
<dbReference type="InterPro" id="IPR036930">
    <property type="entry name" value="WGR_dom_sf"/>
</dbReference>
<dbReference type="PROSITE" id="PS50064">
    <property type="entry name" value="ZF_PARP_2"/>
    <property type="match status" value="2"/>
</dbReference>
<evidence type="ECO:0000256" key="8">
    <source>
        <dbReference type="ARBA" id="ARBA00022533"/>
    </source>
</evidence>
<dbReference type="Pfam" id="PF00645">
    <property type="entry name" value="zf-PARP"/>
    <property type="match status" value="2"/>
</dbReference>
<name>A0A9P0GP06_PHYSR</name>
<keyword evidence="23 32" id="KW-0539">Nucleus</keyword>
<dbReference type="GO" id="GO:0003677">
    <property type="term" value="F:DNA binding"/>
    <property type="evidence" value="ECO:0007669"/>
    <property type="project" value="UniProtKB-UniRule"/>
</dbReference>
<keyword evidence="8" id="KW-0021">Allosteric enzyme</keyword>
<dbReference type="SMART" id="SM00292">
    <property type="entry name" value="BRCT"/>
    <property type="match status" value="1"/>
</dbReference>
<sequence>MSTTKTTELPYFAEYAKSGRASCKGCRAPIAQSTLRIAVMVQSPHFDGKNPNWHHFDCFFNKQRPKSTDEIDHFESLRLEDQDKIKAKVGVAAIAIVPDKKGKKRANDSSVKLKKEALKDFRIEYAKSGRAMCRGCEQKILKDEVRISKKDFDTDIGKKYGGQDMWHHVACFAQVRSDLAFYESGTKLPGYDTLKKPDQDEVKKLVVPIKQEAVPEKKLKTEDEVDGIDENEYRKQNKIMFEYRDELAKIPHKDLLILLEYNKQEVPTGKDTILDLLADIMTFGTLLPCPSCKGQLSFMNGGYICTGDLTEWTKCQKMFKEPERKAFKVSSELKKNYPFLKKYKYEKRTRIVKTKAPLKTQPVKKEEDAEPRVKREAPLLSDMQFVILGRPPKGKDQIKKIIQSYGGKVVTKIESRTMAVISTEEEVEKMNNRMQEAETEQIHVVSDDFLDEVKDFAGKIPDLIIKKSICDWGSDPTSRLPEKPSSSLKSKSRSIYTKSVPDKVKLKLKGGLAVDPDSELDHIAHVYQRDDKWSAVLGLTDIQSGKNSYYKMQLLESDSCNQYWLFRSWGRIGTTIGGNKTELKGSCQQAKADFRALYEEKTGNQWENRHDFQKIPGRMYPIDVDYGDDKVNLEIVKSESSLPKPVQDLVTMIFDVNSMKQLMAEFELDTEKMPLGKLSKKQIQKAFGVLTELQTLISDKSEERSLFIDASNRFYTFIPHSFGIEDPPILDNTEVIKTKVEMLENLMELEVAYNLMKSSGSDHTVDSYYKQLKTEIDILPHDSEEFNIIKEFVKNTHAATHDQFDLVVEDVFTVRRQGEEKRFKPFRKLHNRKLLWHGSRVTNYAGILSQGLRIAPPEAPVTGYMFGKGIYFADMVSKSANYCCTNSRSPKGLMLLCDVALGNMYEKLHAEMIEKLPKGKHSCLGLGKTQPDPSAVKKIEDIEVPLGKGVPNPAAKKSSLLYNEYIVYDVAQVNIKYLIKMHFEYKYGF</sequence>
<dbReference type="CDD" id="cd17747">
    <property type="entry name" value="BRCT_PARP1"/>
    <property type="match status" value="1"/>
</dbReference>
<dbReference type="GO" id="GO:0051287">
    <property type="term" value="F:NAD binding"/>
    <property type="evidence" value="ECO:0007669"/>
    <property type="project" value="UniProtKB-UniRule"/>
</dbReference>
<dbReference type="InterPro" id="IPR049296">
    <property type="entry name" value="PARP1-like_PADR1_N"/>
</dbReference>
<comment type="catalytic activity">
    <reaction evidence="24">
        <text>L-glutamyl-[protein] + NAD(+) = 5-O-(ADP-D-ribosyl)-L-glutamyl-[protein] + nicotinamide</text>
        <dbReference type="Rhea" id="RHEA:58224"/>
        <dbReference type="Rhea" id="RHEA-COMP:10208"/>
        <dbReference type="Rhea" id="RHEA-COMP:15089"/>
        <dbReference type="ChEBI" id="CHEBI:17154"/>
        <dbReference type="ChEBI" id="CHEBI:29973"/>
        <dbReference type="ChEBI" id="CHEBI:57540"/>
        <dbReference type="ChEBI" id="CHEBI:142540"/>
    </reaction>
    <physiologicalReaction direction="left-to-right" evidence="24">
        <dbReference type="Rhea" id="RHEA:58225"/>
    </physiologicalReaction>
</comment>
<dbReference type="InterPro" id="IPR008288">
    <property type="entry name" value="PARP"/>
</dbReference>
<dbReference type="GO" id="GO:0003950">
    <property type="term" value="F:NAD+ poly-ADP-ribosyltransferase activity"/>
    <property type="evidence" value="ECO:0007669"/>
    <property type="project" value="UniProtKB-UniRule"/>
</dbReference>
<evidence type="ECO:0000256" key="14">
    <source>
        <dbReference type="ARBA" id="ARBA00022737"/>
    </source>
</evidence>
<comment type="catalytic activity">
    <reaction evidence="29">
        <text>L-tyrosyl-[protein] + NAD(+) = O-(ADP-D-ribosyl)-L-tyrosyl-[protein] + nicotinamide + H(+)</text>
        <dbReference type="Rhea" id="RHEA:58236"/>
        <dbReference type="Rhea" id="RHEA-COMP:10136"/>
        <dbReference type="Rhea" id="RHEA-COMP:15092"/>
        <dbReference type="ChEBI" id="CHEBI:15378"/>
        <dbReference type="ChEBI" id="CHEBI:17154"/>
        <dbReference type="ChEBI" id="CHEBI:46858"/>
        <dbReference type="ChEBI" id="CHEBI:57540"/>
        <dbReference type="ChEBI" id="CHEBI:142557"/>
    </reaction>
    <physiologicalReaction direction="left-to-right" evidence="29">
        <dbReference type="Rhea" id="RHEA:58237"/>
    </physiologicalReaction>
</comment>
<dbReference type="Gene3D" id="1.10.20.130">
    <property type="match status" value="1"/>
</dbReference>
<evidence type="ECO:0000259" key="37">
    <source>
        <dbReference type="PROSITE" id="PS51977"/>
    </source>
</evidence>
<reference evidence="38" key="1">
    <citation type="submission" date="2022-01" db="EMBL/GenBank/DDBJ databases">
        <authorList>
            <person name="King R."/>
        </authorList>
    </citation>
    <scope>NUCLEOTIDE SEQUENCE</scope>
</reference>
<evidence type="ECO:0000256" key="2">
    <source>
        <dbReference type="ARBA" id="ARBA00004514"/>
    </source>
</evidence>
<evidence type="ECO:0000256" key="29">
    <source>
        <dbReference type="ARBA" id="ARBA00048339"/>
    </source>
</evidence>
<evidence type="ECO:0000256" key="12">
    <source>
        <dbReference type="ARBA" id="ARBA00022695"/>
    </source>
</evidence>
<dbReference type="Pfam" id="PF21728">
    <property type="entry name" value="PADR1_N"/>
    <property type="match status" value="1"/>
</dbReference>
<dbReference type="GO" id="GO:0005829">
    <property type="term" value="C:cytosol"/>
    <property type="evidence" value="ECO:0007669"/>
    <property type="project" value="UniProtKB-SubCell"/>
</dbReference>
<evidence type="ECO:0000256" key="6">
    <source>
        <dbReference type="ARBA" id="ARBA00022490"/>
    </source>
</evidence>
<evidence type="ECO:0000256" key="9">
    <source>
        <dbReference type="ARBA" id="ARBA00022588"/>
    </source>
</evidence>
<dbReference type="AlphaFoldDB" id="A0A9P0GP06"/>
<evidence type="ECO:0000256" key="13">
    <source>
        <dbReference type="ARBA" id="ARBA00022723"/>
    </source>
</evidence>
<feature type="domain" description="PARP-type" evidence="33">
    <location>
        <begin position="11"/>
        <end position="93"/>
    </location>
</feature>
<dbReference type="Gene3D" id="1.20.142.10">
    <property type="entry name" value="Poly(ADP-ribose) polymerase, regulatory domain"/>
    <property type="match status" value="1"/>
</dbReference>
<evidence type="ECO:0000256" key="32">
    <source>
        <dbReference type="PIRNR" id="PIRNR000489"/>
    </source>
</evidence>
<gene>
    <name evidence="38" type="ORF">PHYEVI_LOCUS5366</name>
</gene>
<dbReference type="SMART" id="SM00773">
    <property type="entry name" value="WGR"/>
    <property type="match status" value="1"/>
</dbReference>
<dbReference type="SUPFAM" id="SSF56399">
    <property type="entry name" value="ADP-ribosylation"/>
    <property type="match status" value="1"/>
</dbReference>
<dbReference type="InterPro" id="IPR004102">
    <property type="entry name" value="Poly(ADP-ribose)pol_reg_dom"/>
</dbReference>
<dbReference type="SUPFAM" id="SSF142921">
    <property type="entry name" value="WGR domain-like"/>
    <property type="match status" value="1"/>
</dbReference>
<keyword evidence="18" id="KW-0391">Immunity</keyword>
<dbReference type="Gene3D" id="3.30.1740.10">
    <property type="entry name" value="Zinc finger, PARP-type"/>
    <property type="match status" value="2"/>
</dbReference>
<feature type="domain" description="PARP catalytic" evidence="35">
    <location>
        <begin position="763"/>
        <end position="989"/>
    </location>
</feature>
<dbReference type="PROSITE" id="PS51059">
    <property type="entry name" value="PARP_CATALYTIC"/>
    <property type="match status" value="1"/>
</dbReference>